<dbReference type="Gene3D" id="3.40.1350.10">
    <property type="match status" value="1"/>
</dbReference>
<evidence type="ECO:0000313" key="2">
    <source>
        <dbReference type="EMBL" id="OGC34357.1"/>
    </source>
</evidence>
<evidence type="ECO:0000313" key="3">
    <source>
        <dbReference type="Proteomes" id="UP000177309"/>
    </source>
</evidence>
<protein>
    <recommendedName>
        <fullName evidence="1">PD(D/E)XK endonuclease domain-containing protein</fullName>
    </recommendedName>
</protein>
<dbReference type="GO" id="GO:0003676">
    <property type="term" value="F:nucleic acid binding"/>
    <property type="evidence" value="ECO:0007669"/>
    <property type="project" value="InterPro"/>
</dbReference>
<sequence length="134" mass="15677">MAITKQKGCIAEAKVLSYLVSKGYKVFLPWGEDHRFDLLCEVAGAYKRIQVKFVTPKNGCLEVPLRSMNNWSRIRYSSQNVDIMAAFNPDNDKIYFIRLSEFPNMSTIKLRFDEAKNLQQKHIKWAADFEEFKF</sequence>
<dbReference type="InterPro" id="IPR011856">
    <property type="entry name" value="tRNA_endonuc-like_dom_sf"/>
</dbReference>
<comment type="caution">
    <text evidence="2">The sequence shown here is derived from an EMBL/GenBank/DDBJ whole genome shotgun (WGS) entry which is preliminary data.</text>
</comment>
<dbReference type="AlphaFoldDB" id="A0A1F4TP11"/>
<dbReference type="InterPro" id="IPR021671">
    <property type="entry name" value="PD(D/E)XK_Endonuc"/>
</dbReference>
<dbReference type="EMBL" id="MEUI01000019">
    <property type="protein sequence ID" value="OGC34357.1"/>
    <property type="molecule type" value="Genomic_DNA"/>
</dbReference>
<proteinExistence type="predicted"/>
<dbReference type="Pfam" id="PF11645">
    <property type="entry name" value="PDDEXK_5"/>
    <property type="match status" value="1"/>
</dbReference>
<dbReference type="Proteomes" id="UP000177309">
    <property type="component" value="Unassembled WGS sequence"/>
</dbReference>
<gene>
    <name evidence="2" type="ORF">A2462_07860</name>
</gene>
<name>A0A1F4TP11_UNCSA</name>
<organism evidence="2 3">
    <name type="scientific">candidate division WOR-1 bacterium RIFOXYC2_FULL_41_25</name>
    <dbReference type="NCBI Taxonomy" id="1802586"/>
    <lineage>
        <taxon>Bacteria</taxon>
        <taxon>Bacillati</taxon>
        <taxon>Saganbacteria</taxon>
    </lineage>
</organism>
<accession>A0A1F4TP11</accession>
<feature type="domain" description="PD(D/E)XK endonuclease" evidence="1">
    <location>
        <begin position="4"/>
        <end position="131"/>
    </location>
</feature>
<evidence type="ECO:0000259" key="1">
    <source>
        <dbReference type="Pfam" id="PF11645"/>
    </source>
</evidence>
<reference evidence="2 3" key="1">
    <citation type="journal article" date="2016" name="Nat. Commun.">
        <title>Thousands of microbial genomes shed light on interconnected biogeochemical processes in an aquifer system.</title>
        <authorList>
            <person name="Anantharaman K."/>
            <person name="Brown C.T."/>
            <person name="Hug L.A."/>
            <person name="Sharon I."/>
            <person name="Castelle C.J."/>
            <person name="Probst A.J."/>
            <person name="Thomas B.C."/>
            <person name="Singh A."/>
            <person name="Wilkins M.J."/>
            <person name="Karaoz U."/>
            <person name="Brodie E.L."/>
            <person name="Williams K.H."/>
            <person name="Hubbard S.S."/>
            <person name="Banfield J.F."/>
        </authorList>
    </citation>
    <scope>NUCLEOTIDE SEQUENCE [LARGE SCALE GENOMIC DNA]</scope>
</reference>